<protein>
    <submittedName>
        <fullName evidence="1">DNA polymerase III subunit delta</fullName>
    </submittedName>
</protein>
<dbReference type="Gene3D" id="3.40.50.300">
    <property type="entry name" value="P-loop containing nucleotide triphosphate hydrolases"/>
    <property type="match status" value="1"/>
</dbReference>
<dbReference type="InterPro" id="IPR050238">
    <property type="entry name" value="DNA_Rep/Repair_Clamp_Loader"/>
</dbReference>
<sequence>MAQDDDIPEVDRLPNAPHPRFAHALVGQEAAEAAFLDAYRGGRFPHAWILGGPEGIGKATFAYRAARFVLAHPDPHAPEVRAARNLDVSPESGVFRRVAALAHTSLFVVRRQYNAEKKSMPTQIPVELVRKAVAFFGSTAGEGGWRVCIVDSAEDLNVQGANALLKVIEEPPPRSLFLLVSHLPGRLLPTIRSRCRMLRFRTLSEVEVARAVTIAAEEDAPDPSIVQRAAALSGGTVRGAFKIMDESALAIVEHIRQALERLPEIDWKDAHAIAEGLAGRANDAAYETAIETIFAWLGEQTVARAGEGPRRLAPLAEVWEKATRTVRETDSYNLDRRALVLTLFTDLSDALRASRAA</sequence>
<dbReference type="GO" id="GO:0009360">
    <property type="term" value="C:DNA polymerase III complex"/>
    <property type="evidence" value="ECO:0007669"/>
    <property type="project" value="TreeGrafter"/>
</dbReference>
<accession>A0A2T1HQ53</accession>
<dbReference type="PANTHER" id="PTHR11669">
    <property type="entry name" value="REPLICATION FACTOR C / DNA POLYMERASE III GAMMA-TAU SUBUNIT"/>
    <property type="match status" value="1"/>
</dbReference>
<dbReference type="OrthoDB" id="9811073at2"/>
<dbReference type="Pfam" id="PF13177">
    <property type="entry name" value="DNA_pol3_delta2"/>
    <property type="match status" value="1"/>
</dbReference>
<keyword evidence="2" id="KW-1185">Reference proteome</keyword>
<name>A0A2T1HQ53_9HYPH</name>
<proteinExistence type="predicted"/>
<comment type="caution">
    <text evidence="1">The sequence shown here is derived from an EMBL/GenBank/DDBJ whole genome shotgun (WGS) entry which is preliminary data.</text>
</comment>
<organism evidence="1 2">
    <name type="scientific">Alsobacter soli</name>
    <dbReference type="NCBI Taxonomy" id="2109933"/>
    <lineage>
        <taxon>Bacteria</taxon>
        <taxon>Pseudomonadati</taxon>
        <taxon>Pseudomonadota</taxon>
        <taxon>Alphaproteobacteria</taxon>
        <taxon>Hyphomicrobiales</taxon>
        <taxon>Alsobacteraceae</taxon>
        <taxon>Alsobacter</taxon>
    </lineage>
</organism>
<dbReference type="SUPFAM" id="SSF52540">
    <property type="entry name" value="P-loop containing nucleoside triphosphate hydrolases"/>
    <property type="match status" value="1"/>
</dbReference>
<dbReference type="NCBIfam" id="NF005677">
    <property type="entry name" value="PRK07471.1"/>
    <property type="match status" value="1"/>
</dbReference>
<dbReference type="PANTHER" id="PTHR11669:SF8">
    <property type="entry name" value="DNA POLYMERASE III SUBUNIT DELTA"/>
    <property type="match status" value="1"/>
</dbReference>
<evidence type="ECO:0000313" key="1">
    <source>
        <dbReference type="EMBL" id="PSC03798.1"/>
    </source>
</evidence>
<dbReference type="EMBL" id="PVZS01000020">
    <property type="protein sequence ID" value="PSC03798.1"/>
    <property type="molecule type" value="Genomic_DNA"/>
</dbReference>
<dbReference type="InterPro" id="IPR027417">
    <property type="entry name" value="P-loop_NTPase"/>
</dbReference>
<dbReference type="AlphaFoldDB" id="A0A2T1HQ53"/>
<reference evidence="2" key="1">
    <citation type="submission" date="2018-03" db="EMBL/GenBank/DDBJ databases">
        <authorList>
            <person name="Sun L."/>
            <person name="Liu H."/>
            <person name="Chen W."/>
            <person name="Huang K."/>
            <person name="Liu W."/>
            <person name="Gao X."/>
        </authorList>
    </citation>
    <scope>NUCLEOTIDE SEQUENCE [LARGE SCALE GENOMIC DNA]</scope>
    <source>
        <strain evidence="2">SH9</strain>
    </source>
</reference>
<evidence type="ECO:0000313" key="2">
    <source>
        <dbReference type="Proteomes" id="UP000239772"/>
    </source>
</evidence>
<dbReference type="GO" id="GO:0006261">
    <property type="term" value="P:DNA-templated DNA replication"/>
    <property type="evidence" value="ECO:0007669"/>
    <property type="project" value="TreeGrafter"/>
</dbReference>
<gene>
    <name evidence="1" type="ORF">SLNSH_16950</name>
</gene>
<dbReference type="Proteomes" id="UP000239772">
    <property type="component" value="Unassembled WGS sequence"/>
</dbReference>
<dbReference type="RefSeq" id="WP_106338199.1">
    <property type="nucleotide sequence ID" value="NZ_PVZS01000020.1"/>
</dbReference>